<feature type="transmembrane region" description="Helical" evidence="12">
    <location>
        <begin position="333"/>
        <end position="353"/>
    </location>
</feature>
<evidence type="ECO:0000256" key="10">
    <source>
        <dbReference type="ARBA" id="ARBA00044501"/>
    </source>
</evidence>
<organism evidence="13 14">
    <name type="scientific">Sphagnum troendelagicum</name>
    <dbReference type="NCBI Taxonomy" id="128251"/>
    <lineage>
        <taxon>Eukaryota</taxon>
        <taxon>Viridiplantae</taxon>
        <taxon>Streptophyta</taxon>
        <taxon>Embryophyta</taxon>
        <taxon>Bryophyta</taxon>
        <taxon>Sphagnophytina</taxon>
        <taxon>Sphagnopsida</taxon>
        <taxon>Sphagnales</taxon>
        <taxon>Sphagnaceae</taxon>
        <taxon>Sphagnum</taxon>
    </lineage>
</organism>
<dbReference type="PANTHER" id="PTHR23289">
    <property type="entry name" value="CYTOCHROME C OXIDASE ASSEMBLY PROTEIN COX15"/>
    <property type="match status" value="1"/>
</dbReference>
<evidence type="ECO:0000256" key="11">
    <source>
        <dbReference type="ARBA" id="ARBA00048044"/>
    </source>
</evidence>
<evidence type="ECO:0000256" key="4">
    <source>
        <dbReference type="ARBA" id="ARBA00022723"/>
    </source>
</evidence>
<evidence type="ECO:0000256" key="2">
    <source>
        <dbReference type="ARBA" id="ARBA00004141"/>
    </source>
</evidence>
<dbReference type="HAMAP" id="MF_01665">
    <property type="entry name" value="HemeA_synth_type2"/>
    <property type="match status" value="1"/>
</dbReference>
<comment type="catalytic activity">
    <reaction evidence="11">
        <text>Fe(II)-heme o + 2 A + H2O = Fe(II)-heme a + 2 AH2</text>
        <dbReference type="Rhea" id="RHEA:63388"/>
        <dbReference type="ChEBI" id="CHEBI:13193"/>
        <dbReference type="ChEBI" id="CHEBI:15377"/>
        <dbReference type="ChEBI" id="CHEBI:17499"/>
        <dbReference type="ChEBI" id="CHEBI:60530"/>
        <dbReference type="ChEBI" id="CHEBI:61715"/>
        <dbReference type="EC" id="1.17.99.9"/>
    </reaction>
    <physiologicalReaction direction="left-to-right" evidence="11">
        <dbReference type="Rhea" id="RHEA:63389"/>
    </physiologicalReaction>
</comment>
<dbReference type="Proteomes" id="UP001497512">
    <property type="component" value="Chromosome 15"/>
</dbReference>
<reference evidence="13" key="1">
    <citation type="submission" date="2024-02" db="EMBL/GenBank/DDBJ databases">
        <authorList>
            <consortium name="ELIXIR-Norway"/>
            <consortium name="Elixir Norway"/>
        </authorList>
    </citation>
    <scope>NUCLEOTIDE SEQUENCE</scope>
</reference>
<keyword evidence="14" id="KW-1185">Reference proteome</keyword>
<evidence type="ECO:0000313" key="13">
    <source>
        <dbReference type="EMBL" id="CAK9206495.1"/>
    </source>
</evidence>
<feature type="transmembrane region" description="Helical" evidence="12">
    <location>
        <begin position="254"/>
        <end position="272"/>
    </location>
</feature>
<name>A0ABP0TW40_9BRYO</name>
<feature type="transmembrane region" description="Helical" evidence="12">
    <location>
        <begin position="140"/>
        <end position="160"/>
    </location>
</feature>
<keyword evidence="7" id="KW-0408">Iron</keyword>
<dbReference type="EMBL" id="OZ019907">
    <property type="protein sequence ID" value="CAK9206495.1"/>
    <property type="molecule type" value="Genomic_DNA"/>
</dbReference>
<feature type="transmembrane region" description="Helical" evidence="12">
    <location>
        <begin position="455"/>
        <end position="472"/>
    </location>
</feature>
<sequence>MQGRLLSRAFAAIARHNTSSDSRSLLKGIHGRCQGFSSQSEPCREPPVLLVRVLEGAGVRAFSTTPSLFPKIVQTAFATTLCKSRMTVTSCGSLRMSCSSGGGTAKCHPFSTVSLAENARGVVREISPLVRGGETNQRRVGIWLLGCTGWVFSMVVLGGVTRLTRSGLSMTDWKFAGGLPPLTVEQWQMEFLKYQNSPEYKRVNKGMSLDQFKFIYWMEYAHRMWGRALGVVFAGPFAYFLVRGYITKRLALRLSTLMTMGATQGLVGWWMVKSGLEEPETEYAQPRVSPYRLAAHLTSAFVIYSGLLWTALSVMLPYPQLSSGRAPMIVRNIALPVAALVGITAVSGAFVAGNDAGHAYNTFPKMGDHWLPEGLMEMKPFFRNFFENTATVQLQHRILAMTTLISITGMWVATRRLPVEPQIRLLLNATLGMATLQVTLGISTLLTYVPASLGAAHQAGALTLFTIVLALMHSLRRPLSTSFATAQLSQQQKSLLKAWKDPSFYGSWSCNHFFPCVTTAVAV</sequence>
<evidence type="ECO:0008006" key="15">
    <source>
        <dbReference type="Google" id="ProtNLM"/>
    </source>
</evidence>
<feature type="transmembrane region" description="Helical" evidence="12">
    <location>
        <begin position="292"/>
        <end position="312"/>
    </location>
</feature>
<keyword evidence="9 12" id="KW-0472">Membrane</keyword>
<comment type="pathway">
    <text evidence="10">Porphyrin-containing compound metabolism; heme A biosynthesis; heme A from heme O: step 1/1.</text>
</comment>
<comment type="cofactor">
    <cofactor evidence="1">
        <name>heme b</name>
        <dbReference type="ChEBI" id="CHEBI:60344"/>
    </cofactor>
</comment>
<keyword evidence="5 12" id="KW-1133">Transmembrane helix</keyword>
<evidence type="ECO:0000256" key="6">
    <source>
        <dbReference type="ARBA" id="ARBA00023002"/>
    </source>
</evidence>
<evidence type="ECO:0000313" key="14">
    <source>
        <dbReference type="Proteomes" id="UP001497512"/>
    </source>
</evidence>
<proteinExistence type="inferred from homology"/>
<evidence type="ECO:0000256" key="1">
    <source>
        <dbReference type="ARBA" id="ARBA00001970"/>
    </source>
</evidence>
<keyword evidence="4" id="KW-0479">Metal-binding</keyword>
<dbReference type="Pfam" id="PF02628">
    <property type="entry name" value="COX15-CtaA"/>
    <property type="match status" value="1"/>
</dbReference>
<evidence type="ECO:0000256" key="12">
    <source>
        <dbReference type="SAM" id="Phobius"/>
    </source>
</evidence>
<feature type="transmembrane region" description="Helical" evidence="12">
    <location>
        <begin position="394"/>
        <end position="413"/>
    </location>
</feature>
<evidence type="ECO:0000256" key="3">
    <source>
        <dbReference type="ARBA" id="ARBA00022692"/>
    </source>
</evidence>
<feature type="transmembrane region" description="Helical" evidence="12">
    <location>
        <begin position="425"/>
        <end position="449"/>
    </location>
</feature>
<gene>
    <name evidence="13" type="ORF">CSSPTR1EN2_LOCUS8377</name>
</gene>
<evidence type="ECO:0000256" key="9">
    <source>
        <dbReference type="ARBA" id="ARBA00023136"/>
    </source>
</evidence>
<evidence type="ECO:0000256" key="8">
    <source>
        <dbReference type="ARBA" id="ARBA00023133"/>
    </source>
</evidence>
<accession>A0ABP0TW40</accession>
<protein>
    <recommendedName>
        <fullName evidence="15">Cytochrome c oxidase assembly protein COX15</fullName>
    </recommendedName>
</protein>
<dbReference type="InterPro" id="IPR003780">
    <property type="entry name" value="COX15/CtaA_fam"/>
</dbReference>
<comment type="subcellular location">
    <subcellularLocation>
        <location evidence="2">Membrane</location>
        <topology evidence="2">Multi-pass membrane protein</topology>
    </subcellularLocation>
</comment>
<dbReference type="PANTHER" id="PTHR23289:SF2">
    <property type="entry name" value="CYTOCHROME C OXIDASE ASSEMBLY PROTEIN COX15 HOMOLOG"/>
    <property type="match status" value="1"/>
</dbReference>
<keyword evidence="8" id="KW-0350">Heme biosynthesis</keyword>
<keyword evidence="3 12" id="KW-0812">Transmembrane</keyword>
<dbReference type="InterPro" id="IPR023754">
    <property type="entry name" value="HemeA_Synthase_type2"/>
</dbReference>
<evidence type="ECO:0000256" key="7">
    <source>
        <dbReference type="ARBA" id="ARBA00023004"/>
    </source>
</evidence>
<feature type="transmembrane region" description="Helical" evidence="12">
    <location>
        <begin position="224"/>
        <end position="242"/>
    </location>
</feature>
<keyword evidence="6" id="KW-0560">Oxidoreductase</keyword>
<evidence type="ECO:0000256" key="5">
    <source>
        <dbReference type="ARBA" id="ARBA00022989"/>
    </source>
</evidence>